<dbReference type="EMBL" id="JAXCGZ010008136">
    <property type="protein sequence ID" value="KAK7077917.1"/>
    <property type="molecule type" value="Genomic_DNA"/>
</dbReference>
<feature type="compositionally biased region" description="Basic and acidic residues" evidence="1">
    <location>
        <begin position="24"/>
        <end position="38"/>
    </location>
</feature>
<proteinExistence type="predicted"/>
<evidence type="ECO:0000313" key="3">
    <source>
        <dbReference type="Proteomes" id="UP001381693"/>
    </source>
</evidence>
<sequence length="70" mass="7850">MTAENREQLFFVSTTGSLIASRGKRNDPPTADQDKEGGEGEGWNYKVPEKYRKRDLESVDINVTENTASN</sequence>
<protein>
    <submittedName>
        <fullName evidence="2">Uncharacterized protein</fullName>
    </submittedName>
</protein>
<gene>
    <name evidence="2" type="ORF">SK128_009384</name>
</gene>
<evidence type="ECO:0000256" key="1">
    <source>
        <dbReference type="SAM" id="MobiDB-lite"/>
    </source>
</evidence>
<name>A0AAN9ABL4_HALRR</name>
<comment type="caution">
    <text evidence="2">The sequence shown here is derived from an EMBL/GenBank/DDBJ whole genome shotgun (WGS) entry which is preliminary data.</text>
</comment>
<dbReference type="AlphaFoldDB" id="A0AAN9ABL4"/>
<organism evidence="2 3">
    <name type="scientific">Halocaridina rubra</name>
    <name type="common">Hawaiian red shrimp</name>
    <dbReference type="NCBI Taxonomy" id="373956"/>
    <lineage>
        <taxon>Eukaryota</taxon>
        <taxon>Metazoa</taxon>
        <taxon>Ecdysozoa</taxon>
        <taxon>Arthropoda</taxon>
        <taxon>Crustacea</taxon>
        <taxon>Multicrustacea</taxon>
        <taxon>Malacostraca</taxon>
        <taxon>Eumalacostraca</taxon>
        <taxon>Eucarida</taxon>
        <taxon>Decapoda</taxon>
        <taxon>Pleocyemata</taxon>
        <taxon>Caridea</taxon>
        <taxon>Atyoidea</taxon>
        <taxon>Atyidae</taxon>
        <taxon>Halocaridina</taxon>
    </lineage>
</organism>
<evidence type="ECO:0000313" key="2">
    <source>
        <dbReference type="EMBL" id="KAK7077917.1"/>
    </source>
</evidence>
<accession>A0AAN9ABL4</accession>
<reference evidence="2 3" key="1">
    <citation type="submission" date="2023-11" db="EMBL/GenBank/DDBJ databases">
        <title>Halocaridina rubra genome assembly.</title>
        <authorList>
            <person name="Smith C."/>
        </authorList>
    </citation>
    <scope>NUCLEOTIDE SEQUENCE [LARGE SCALE GENOMIC DNA]</scope>
    <source>
        <strain evidence="2">EP-1</strain>
        <tissue evidence="2">Whole</tissue>
    </source>
</reference>
<dbReference type="Proteomes" id="UP001381693">
    <property type="component" value="Unassembled WGS sequence"/>
</dbReference>
<keyword evidence="3" id="KW-1185">Reference proteome</keyword>
<feature type="region of interest" description="Disordered" evidence="1">
    <location>
        <begin position="14"/>
        <end position="45"/>
    </location>
</feature>